<organism evidence="1 2">
    <name type="scientific">Marasmiellus scandens</name>
    <dbReference type="NCBI Taxonomy" id="2682957"/>
    <lineage>
        <taxon>Eukaryota</taxon>
        <taxon>Fungi</taxon>
        <taxon>Dikarya</taxon>
        <taxon>Basidiomycota</taxon>
        <taxon>Agaricomycotina</taxon>
        <taxon>Agaricomycetes</taxon>
        <taxon>Agaricomycetidae</taxon>
        <taxon>Agaricales</taxon>
        <taxon>Marasmiineae</taxon>
        <taxon>Omphalotaceae</taxon>
        <taxon>Marasmiellus</taxon>
    </lineage>
</organism>
<protein>
    <submittedName>
        <fullName evidence="1">Uncharacterized protein</fullName>
    </submittedName>
</protein>
<reference evidence="1 2" key="1">
    <citation type="submission" date="2024-01" db="EMBL/GenBank/DDBJ databases">
        <title>A draft genome for the cacao thread blight pathogen Marasmiellus scandens.</title>
        <authorList>
            <person name="Baruah I.K."/>
            <person name="Leung J."/>
            <person name="Bukari Y."/>
            <person name="Amoako-Attah I."/>
            <person name="Meinhardt L.W."/>
            <person name="Bailey B.A."/>
            <person name="Cohen S.P."/>
        </authorList>
    </citation>
    <scope>NUCLEOTIDE SEQUENCE [LARGE SCALE GENOMIC DNA]</scope>
    <source>
        <strain evidence="1 2">GH-19</strain>
    </source>
</reference>
<dbReference type="SUPFAM" id="SSF50370">
    <property type="entry name" value="Ricin B-like lectins"/>
    <property type="match status" value="1"/>
</dbReference>
<dbReference type="InterPro" id="IPR035992">
    <property type="entry name" value="Ricin_B-like_lectins"/>
</dbReference>
<comment type="caution">
    <text evidence="1">The sequence shown here is derived from an EMBL/GenBank/DDBJ whole genome shotgun (WGS) entry which is preliminary data.</text>
</comment>
<evidence type="ECO:0000313" key="1">
    <source>
        <dbReference type="EMBL" id="KAK7464082.1"/>
    </source>
</evidence>
<keyword evidence="2" id="KW-1185">Reference proteome</keyword>
<dbReference type="EMBL" id="JBANRG010000008">
    <property type="protein sequence ID" value="KAK7464082.1"/>
    <property type="molecule type" value="Genomic_DNA"/>
</dbReference>
<accession>A0ABR1JRW7</accession>
<gene>
    <name evidence="1" type="ORF">VKT23_006243</name>
</gene>
<evidence type="ECO:0000313" key="2">
    <source>
        <dbReference type="Proteomes" id="UP001498398"/>
    </source>
</evidence>
<name>A0ABR1JRW7_9AGAR</name>
<proteinExistence type="predicted"/>
<sequence>MVNVLSLATAAAAASIAIVDHTQNFAVDLIDIQCDAFTAVQHFAYHKTPAQVWRLNAVNGTQNQFKVISELISLLNDGFDNFKQIQHVQCGSTLSWAGSTSGAIAQRSQTVARYGADTAFTITPVNASSPTGPFRFTETLSGTALNAWEHDSTQDTNSGPITFERSRDADPRQMFYFTTPGTSPL</sequence>
<dbReference type="Proteomes" id="UP001498398">
    <property type="component" value="Unassembled WGS sequence"/>
</dbReference>